<evidence type="ECO:0000256" key="4">
    <source>
        <dbReference type="ARBA" id="ARBA00022679"/>
    </source>
</evidence>
<organism evidence="13 14">
    <name type="scientific">Engelhardtia mirabilis</name>
    <dbReference type="NCBI Taxonomy" id="2528011"/>
    <lineage>
        <taxon>Bacteria</taxon>
        <taxon>Pseudomonadati</taxon>
        <taxon>Planctomycetota</taxon>
        <taxon>Planctomycetia</taxon>
        <taxon>Planctomycetia incertae sedis</taxon>
        <taxon>Engelhardtia</taxon>
    </lineage>
</organism>
<evidence type="ECO:0000256" key="8">
    <source>
        <dbReference type="ARBA" id="ARBA00023268"/>
    </source>
</evidence>
<dbReference type="GO" id="GO:0004315">
    <property type="term" value="F:3-oxoacyl-[acyl-carrier-protein] synthase activity"/>
    <property type="evidence" value="ECO:0007669"/>
    <property type="project" value="InterPro"/>
</dbReference>
<evidence type="ECO:0000256" key="6">
    <source>
        <dbReference type="ARBA" id="ARBA00023098"/>
    </source>
</evidence>
<comment type="pathway">
    <text evidence="10">Lipid metabolism; fatty acid biosynthesis.</text>
</comment>
<dbReference type="HAMAP" id="MF_01815">
    <property type="entry name" value="FabH"/>
    <property type="match status" value="1"/>
</dbReference>
<feature type="domain" description="Beta-ketoacyl-[acyl-carrier-protein] synthase III N-terminal" evidence="12">
    <location>
        <begin position="110"/>
        <end position="190"/>
    </location>
</feature>
<evidence type="ECO:0000256" key="7">
    <source>
        <dbReference type="ARBA" id="ARBA00023160"/>
    </source>
</evidence>
<comment type="function">
    <text evidence="10">Catalyzes the condensation reaction of fatty acid synthesis by the addition to an acyl acceptor of two carbons from malonyl-ACP. Catalyzes the first condensation reaction which initiates fatty acid synthesis and may therefore play a role in governing the total rate of fatty acid production. Possesses both acetoacetyl-ACP synthase and acetyl transacylase activities. Its substrate specificity determines the biosynthesis of branched-chain and/or straight-chain of fatty acids.</text>
</comment>
<dbReference type="PANTHER" id="PTHR34069:SF2">
    <property type="entry name" value="BETA-KETOACYL-[ACYL-CARRIER-PROTEIN] SYNTHASE III"/>
    <property type="match status" value="1"/>
</dbReference>
<dbReference type="CDD" id="cd00830">
    <property type="entry name" value="KAS_III"/>
    <property type="match status" value="1"/>
</dbReference>
<accession>A0A518BKN1</accession>
<dbReference type="Gene3D" id="3.40.47.10">
    <property type="match status" value="1"/>
</dbReference>
<evidence type="ECO:0000256" key="1">
    <source>
        <dbReference type="ARBA" id="ARBA00008642"/>
    </source>
</evidence>
<feature type="domain" description="Beta-ketoacyl-[acyl-carrier-protein] synthase III C-terminal" evidence="11">
    <location>
        <begin position="244"/>
        <end position="329"/>
    </location>
</feature>
<dbReference type="Pfam" id="PF08545">
    <property type="entry name" value="ACP_syn_III"/>
    <property type="match status" value="1"/>
</dbReference>
<keyword evidence="9 10" id="KW-0012">Acyltransferase</keyword>
<dbReference type="NCBIfam" id="NF006829">
    <property type="entry name" value="PRK09352.1"/>
    <property type="match status" value="1"/>
</dbReference>
<dbReference type="UniPathway" id="UPA00094"/>
<comment type="similarity">
    <text evidence="1 10">Belongs to the thiolase-like superfamily. FabH family.</text>
</comment>
<dbReference type="KEGG" id="pbap:Pla133_26160"/>
<keyword evidence="7 10" id="KW-0275">Fatty acid biosynthesis</keyword>
<dbReference type="PANTHER" id="PTHR34069">
    <property type="entry name" value="3-OXOACYL-[ACYL-CARRIER-PROTEIN] SYNTHASE 3"/>
    <property type="match status" value="1"/>
</dbReference>
<dbReference type="GO" id="GO:0033818">
    <property type="term" value="F:beta-ketoacyl-acyl-carrier-protein synthase III activity"/>
    <property type="evidence" value="ECO:0007669"/>
    <property type="project" value="UniProtKB-UniRule"/>
</dbReference>
<dbReference type="AlphaFoldDB" id="A0A518BKN1"/>
<comment type="catalytic activity">
    <reaction evidence="10">
        <text>malonyl-[ACP] + acetyl-CoA + H(+) = 3-oxobutanoyl-[ACP] + CO2 + CoA</text>
        <dbReference type="Rhea" id="RHEA:12080"/>
        <dbReference type="Rhea" id="RHEA-COMP:9623"/>
        <dbReference type="Rhea" id="RHEA-COMP:9625"/>
        <dbReference type="ChEBI" id="CHEBI:15378"/>
        <dbReference type="ChEBI" id="CHEBI:16526"/>
        <dbReference type="ChEBI" id="CHEBI:57287"/>
        <dbReference type="ChEBI" id="CHEBI:57288"/>
        <dbReference type="ChEBI" id="CHEBI:78449"/>
        <dbReference type="ChEBI" id="CHEBI:78450"/>
        <dbReference type="EC" id="2.3.1.180"/>
    </reaction>
</comment>
<proteinExistence type="inferred from homology"/>
<name>A0A518BKN1_9BACT</name>
<dbReference type="Proteomes" id="UP000316921">
    <property type="component" value="Chromosome"/>
</dbReference>
<feature type="active site" evidence="10">
    <location>
        <position position="286"/>
    </location>
</feature>
<dbReference type="GO" id="GO:0044550">
    <property type="term" value="P:secondary metabolite biosynthetic process"/>
    <property type="evidence" value="ECO:0007669"/>
    <property type="project" value="TreeGrafter"/>
</dbReference>
<keyword evidence="14" id="KW-1185">Reference proteome</keyword>
<dbReference type="SUPFAM" id="SSF53901">
    <property type="entry name" value="Thiolase-like"/>
    <property type="match status" value="1"/>
</dbReference>
<protein>
    <recommendedName>
        <fullName evidence="10">Beta-ketoacyl-[acyl-carrier-protein] synthase III</fullName>
        <shortName evidence="10">Beta-ketoacyl-ACP synthase III</shortName>
        <shortName evidence="10">KAS III</shortName>
        <ecNumber evidence="10">2.3.1.180</ecNumber>
    </recommendedName>
    <alternativeName>
        <fullName evidence="10">3-oxoacyl-[acyl-carrier-protein] synthase 3</fullName>
    </alternativeName>
    <alternativeName>
        <fullName evidence="10">3-oxoacyl-[acyl-carrier-protein] synthase III</fullName>
    </alternativeName>
</protein>
<evidence type="ECO:0000313" key="13">
    <source>
        <dbReference type="EMBL" id="QDU67529.1"/>
    </source>
</evidence>
<dbReference type="NCBIfam" id="TIGR00747">
    <property type="entry name" value="fabH"/>
    <property type="match status" value="1"/>
</dbReference>
<evidence type="ECO:0000256" key="2">
    <source>
        <dbReference type="ARBA" id="ARBA00022490"/>
    </source>
</evidence>
<dbReference type="RefSeq" id="WP_145065785.1">
    <property type="nucleotide sequence ID" value="NZ_CP036287.1"/>
</dbReference>
<dbReference type="InterPro" id="IPR013751">
    <property type="entry name" value="ACP_syn_III_N"/>
</dbReference>
<evidence type="ECO:0000259" key="12">
    <source>
        <dbReference type="Pfam" id="PF08545"/>
    </source>
</evidence>
<dbReference type="GO" id="GO:0005737">
    <property type="term" value="C:cytoplasm"/>
    <property type="evidence" value="ECO:0007669"/>
    <property type="project" value="UniProtKB-SubCell"/>
</dbReference>
<dbReference type="InterPro" id="IPR013747">
    <property type="entry name" value="ACP_syn_III_C"/>
</dbReference>
<comment type="domain">
    <text evidence="10">The last Arg residue of the ACP-binding site is essential for the weak association between ACP/AcpP and FabH.</text>
</comment>
<keyword evidence="8 10" id="KW-0511">Multifunctional enzyme</keyword>
<comment type="caution">
    <text evidence="10">Lacks conserved residue(s) required for the propagation of feature annotation.</text>
</comment>
<keyword evidence="3 10" id="KW-0444">Lipid biosynthesis</keyword>
<keyword evidence="6 10" id="KW-0443">Lipid metabolism</keyword>
<sequence>MAGIRPVGFAGTGSYLPDRVVPNSWFEGFLDTSDEWIVQRTGIRERRFASEGETTSTMCIEAGKRACEAASIDPKDLDLVVVGTLTGDYQMPSTACMVQDALGCKNAAAFDVSAACTGFLNATHVAEAMIATGKAQRALAIGAETLSRFLDYTDRGSCVLFGDGAGAAVLTPFDQCKRGEIIKTKLGADGEKFDFIIIPGTGSKQPPSPEGLANGDHLIHLKGRDVFRFATVKMAELIGEMLEGIEEEELGLIVPHQVNRRIIDAALDRLGRTDEKVIVNIQHYANTSAATVPIALDEAVRAGSIESGKYVVLVAFGAGMTWGASLLRW</sequence>
<evidence type="ECO:0000256" key="5">
    <source>
        <dbReference type="ARBA" id="ARBA00022832"/>
    </source>
</evidence>
<comment type="subunit">
    <text evidence="10">Homodimer.</text>
</comment>
<evidence type="ECO:0000256" key="3">
    <source>
        <dbReference type="ARBA" id="ARBA00022516"/>
    </source>
</evidence>
<reference evidence="13 14" key="1">
    <citation type="submission" date="2019-02" db="EMBL/GenBank/DDBJ databases">
        <title>Deep-cultivation of Planctomycetes and their phenomic and genomic characterization uncovers novel biology.</title>
        <authorList>
            <person name="Wiegand S."/>
            <person name="Jogler M."/>
            <person name="Boedeker C."/>
            <person name="Pinto D."/>
            <person name="Vollmers J."/>
            <person name="Rivas-Marin E."/>
            <person name="Kohn T."/>
            <person name="Peeters S.H."/>
            <person name="Heuer A."/>
            <person name="Rast P."/>
            <person name="Oberbeckmann S."/>
            <person name="Bunk B."/>
            <person name="Jeske O."/>
            <person name="Meyerdierks A."/>
            <person name="Storesund J.E."/>
            <person name="Kallscheuer N."/>
            <person name="Luecker S."/>
            <person name="Lage O.M."/>
            <person name="Pohl T."/>
            <person name="Merkel B.J."/>
            <person name="Hornburger P."/>
            <person name="Mueller R.-W."/>
            <person name="Bruemmer F."/>
            <person name="Labrenz M."/>
            <person name="Spormann A.M."/>
            <person name="Op den Camp H."/>
            <person name="Overmann J."/>
            <person name="Amann R."/>
            <person name="Jetten M.S.M."/>
            <person name="Mascher T."/>
            <person name="Medema M.H."/>
            <person name="Devos D.P."/>
            <person name="Kaster A.-K."/>
            <person name="Ovreas L."/>
            <person name="Rohde M."/>
            <person name="Galperin M.Y."/>
            <person name="Jogler C."/>
        </authorList>
    </citation>
    <scope>NUCLEOTIDE SEQUENCE [LARGE SCALE GENOMIC DNA]</scope>
    <source>
        <strain evidence="13 14">Pla133</strain>
    </source>
</reference>
<keyword evidence="5 10" id="KW-0276">Fatty acid metabolism</keyword>
<dbReference type="InterPro" id="IPR016039">
    <property type="entry name" value="Thiolase-like"/>
</dbReference>
<evidence type="ECO:0000313" key="14">
    <source>
        <dbReference type="Proteomes" id="UP000316921"/>
    </source>
</evidence>
<dbReference type="EC" id="2.3.1.180" evidence="10"/>
<feature type="active site" evidence="10">
    <location>
        <position position="256"/>
    </location>
</feature>
<evidence type="ECO:0000256" key="10">
    <source>
        <dbReference type="HAMAP-Rule" id="MF_01815"/>
    </source>
</evidence>
<dbReference type="EMBL" id="CP036287">
    <property type="protein sequence ID" value="QDU67529.1"/>
    <property type="molecule type" value="Genomic_DNA"/>
</dbReference>
<feature type="active site" evidence="10">
    <location>
        <position position="116"/>
    </location>
</feature>
<comment type="subcellular location">
    <subcellularLocation>
        <location evidence="10">Cytoplasm</location>
    </subcellularLocation>
</comment>
<dbReference type="InterPro" id="IPR004655">
    <property type="entry name" value="FabH"/>
</dbReference>
<keyword evidence="2 10" id="KW-0963">Cytoplasm</keyword>
<dbReference type="GO" id="GO:0006633">
    <property type="term" value="P:fatty acid biosynthetic process"/>
    <property type="evidence" value="ECO:0007669"/>
    <property type="project" value="UniProtKB-UniRule"/>
</dbReference>
<keyword evidence="4 10" id="KW-0808">Transferase</keyword>
<dbReference type="Pfam" id="PF08541">
    <property type="entry name" value="ACP_syn_III_C"/>
    <property type="match status" value="1"/>
</dbReference>
<evidence type="ECO:0000256" key="9">
    <source>
        <dbReference type="ARBA" id="ARBA00023315"/>
    </source>
</evidence>
<evidence type="ECO:0000259" key="11">
    <source>
        <dbReference type="Pfam" id="PF08541"/>
    </source>
</evidence>
<gene>
    <name evidence="13" type="primary">fabH_1</name>
    <name evidence="10" type="synonym">fabH</name>
    <name evidence="13" type="ORF">Pla133_26160</name>
</gene>